<gene>
    <name evidence="3" type="ORF">B9G79_17885</name>
</gene>
<feature type="domain" description="Peptidase S1" evidence="2">
    <location>
        <begin position="21"/>
        <end position="232"/>
    </location>
</feature>
<proteinExistence type="predicted"/>
<dbReference type="SUPFAM" id="SSF50494">
    <property type="entry name" value="Trypsin-like serine proteases"/>
    <property type="match status" value="1"/>
</dbReference>
<dbReference type="Pfam" id="PF00089">
    <property type="entry name" value="Trypsin"/>
    <property type="match status" value="1"/>
</dbReference>
<reference evidence="3 4" key="1">
    <citation type="submission" date="2017-04" db="EMBL/GenBank/DDBJ databases">
        <title>Whole genome sequence of Bdellovibrio bacteriovorus strain SSB218315.</title>
        <authorList>
            <person name="Oyedara O."/>
            <person name="Rodriguez-Perez M.A."/>
        </authorList>
    </citation>
    <scope>NUCLEOTIDE SEQUENCE [LARGE SCALE GENOMIC DNA]</scope>
    <source>
        <strain evidence="3 4">SSB218315</strain>
    </source>
</reference>
<keyword evidence="1" id="KW-0732">Signal</keyword>
<evidence type="ECO:0000313" key="3">
    <source>
        <dbReference type="EMBL" id="ASD65305.1"/>
    </source>
</evidence>
<dbReference type="InterPro" id="IPR001254">
    <property type="entry name" value="Trypsin_dom"/>
</dbReference>
<feature type="chain" id="PRO_5012057323" description="Peptidase S1 domain-containing protein" evidence="1">
    <location>
        <begin position="20"/>
        <end position="264"/>
    </location>
</feature>
<dbReference type="Gene3D" id="2.40.10.10">
    <property type="entry name" value="Trypsin-like serine proteases"/>
    <property type="match status" value="2"/>
</dbReference>
<dbReference type="OrthoDB" id="5296430at2"/>
<evidence type="ECO:0000313" key="4">
    <source>
        <dbReference type="Proteomes" id="UP000197003"/>
    </source>
</evidence>
<protein>
    <recommendedName>
        <fullName evidence="2">Peptidase S1 domain-containing protein</fullName>
    </recommendedName>
</protein>
<evidence type="ECO:0000256" key="1">
    <source>
        <dbReference type="SAM" id="SignalP"/>
    </source>
</evidence>
<dbReference type="Proteomes" id="UP000197003">
    <property type="component" value="Chromosome"/>
</dbReference>
<dbReference type="AlphaFoldDB" id="A0A1Z3NCZ1"/>
<feature type="signal peptide" evidence="1">
    <location>
        <begin position="1"/>
        <end position="19"/>
    </location>
</feature>
<evidence type="ECO:0000259" key="2">
    <source>
        <dbReference type="Pfam" id="PF00089"/>
    </source>
</evidence>
<dbReference type="GO" id="GO:0004252">
    <property type="term" value="F:serine-type endopeptidase activity"/>
    <property type="evidence" value="ECO:0007669"/>
    <property type="project" value="InterPro"/>
</dbReference>
<dbReference type="InterPro" id="IPR009003">
    <property type="entry name" value="Peptidase_S1_PA"/>
</dbReference>
<organism evidence="3 4">
    <name type="scientific">Bdellovibrio bacteriovorus</name>
    <dbReference type="NCBI Taxonomy" id="959"/>
    <lineage>
        <taxon>Bacteria</taxon>
        <taxon>Pseudomonadati</taxon>
        <taxon>Bdellovibrionota</taxon>
        <taxon>Bdellovibrionia</taxon>
        <taxon>Bdellovibrionales</taxon>
        <taxon>Pseudobdellovibrionaceae</taxon>
        <taxon>Bdellovibrio</taxon>
    </lineage>
</organism>
<dbReference type="EMBL" id="CP020946">
    <property type="protein sequence ID" value="ASD65305.1"/>
    <property type="molecule type" value="Genomic_DNA"/>
</dbReference>
<dbReference type="RefSeq" id="WP_088566688.1">
    <property type="nucleotide sequence ID" value="NZ_CP020946.1"/>
</dbReference>
<dbReference type="InterPro" id="IPR043504">
    <property type="entry name" value="Peptidase_S1_PA_chymotrypsin"/>
</dbReference>
<dbReference type="GO" id="GO:0006508">
    <property type="term" value="P:proteolysis"/>
    <property type="evidence" value="ECO:0007669"/>
    <property type="project" value="InterPro"/>
</dbReference>
<name>A0A1Z3NCZ1_BDEBC</name>
<sequence>MKFIFSLLLASTFSSLAHAEICGGTDDRALSFDSKVGRLVKDGATQGCTVTLVSDNCVVTVGACALDRDYVEFNVPVSVAGVAQKSSLEDRYYVEKGTERHKADGIGHQWAVLRLKPNEVTGKNAGAVQGFYHIATKKSQNNDPIRVVSYGYALNDLYDIKHGEMPANSNPEQMHFAQQVSHGKLVKAGIFLIPEIIEHDADTSYGSWGAPVINEKTNELVGINTHGGCRAQYVVKAGARYTNSGTSITGSSAFSKAIKACVGK</sequence>
<accession>A0A1Z3NCZ1</accession>